<proteinExistence type="predicted"/>
<reference evidence="2" key="1">
    <citation type="journal article" date="2019" name="Int. J. Syst. Evol. Microbiol.">
        <title>The Global Catalogue of Microorganisms (GCM) 10K type strain sequencing project: providing services to taxonomists for standard genome sequencing and annotation.</title>
        <authorList>
            <consortium name="The Broad Institute Genomics Platform"/>
            <consortium name="The Broad Institute Genome Sequencing Center for Infectious Disease"/>
            <person name="Wu L."/>
            <person name="Ma J."/>
        </authorList>
    </citation>
    <scope>NUCLEOTIDE SEQUENCE [LARGE SCALE GENOMIC DNA]</scope>
    <source>
        <strain evidence="2">CGMCC 4.1469</strain>
    </source>
</reference>
<name>A0ABW0KX47_9BACT</name>
<dbReference type="RefSeq" id="WP_377170741.1">
    <property type="nucleotide sequence ID" value="NZ_JBHSMQ010000010.1"/>
</dbReference>
<organism evidence="1 2">
    <name type="scientific">Prosthecobacter fluviatilis</name>
    <dbReference type="NCBI Taxonomy" id="445931"/>
    <lineage>
        <taxon>Bacteria</taxon>
        <taxon>Pseudomonadati</taxon>
        <taxon>Verrucomicrobiota</taxon>
        <taxon>Verrucomicrobiia</taxon>
        <taxon>Verrucomicrobiales</taxon>
        <taxon>Verrucomicrobiaceae</taxon>
        <taxon>Prosthecobacter</taxon>
    </lineage>
</organism>
<sequence>MLFRIGSAQTEHSEATNITRLLLLEGIDDQIESFIAEKAAQIDLAGCEKKKTDCDIILSHAATVAYRRGGVSVGETALQQALKEGAPRVQKLFDLKEHFVSGEFECIVGVQGVTDLQLTELRKVLDHGKPAQSDRVYKAGTHIQGLPPQAALAEHQRSGWLCCKVTAGNATEAVEQLRERTRNALNVMALFYQCPASSLHPGGWIIQNGNAIAVSSRDETLKNHHARAQALKLSDLAVKSLSGVSEPAIFAALDLHNAALSTSDHRFRLVNLWSALECLTAVLEGDTIINRVLRAAPPLLAWRNIDKYIRYLSISLHLWIKSNPDLNTADLPFRLGYNQKVPPEQLLKVLTLPDDSPALKQLTSFTGGHPLLVFRMFKAWKQFSSPKSVRRRMEQSETRLRWHLYRIYRARNLLVHDGIAAACLPQLADHLQHYVSWLIGRMIQALGLGINWKLRDAWHYWLNKADYVHSSLPERDDEHPHFELRMEDVFTARLNDPTMTIWQAAPA</sequence>
<evidence type="ECO:0000313" key="2">
    <source>
        <dbReference type="Proteomes" id="UP001596052"/>
    </source>
</evidence>
<keyword evidence="2" id="KW-1185">Reference proteome</keyword>
<protein>
    <recommendedName>
        <fullName evidence="3">Apea-like HEPN domain-containing protein</fullName>
    </recommendedName>
</protein>
<evidence type="ECO:0008006" key="3">
    <source>
        <dbReference type="Google" id="ProtNLM"/>
    </source>
</evidence>
<dbReference type="Proteomes" id="UP001596052">
    <property type="component" value="Unassembled WGS sequence"/>
</dbReference>
<comment type="caution">
    <text evidence="1">The sequence shown here is derived from an EMBL/GenBank/DDBJ whole genome shotgun (WGS) entry which is preliminary data.</text>
</comment>
<evidence type="ECO:0000313" key="1">
    <source>
        <dbReference type="EMBL" id="MFC5457437.1"/>
    </source>
</evidence>
<dbReference type="EMBL" id="JBHSMQ010000010">
    <property type="protein sequence ID" value="MFC5457437.1"/>
    <property type="molecule type" value="Genomic_DNA"/>
</dbReference>
<accession>A0ABW0KX47</accession>
<gene>
    <name evidence="1" type="ORF">ACFQDI_21395</name>
</gene>